<keyword evidence="2" id="KW-0472">Membrane</keyword>
<sequence>MHWPKRFKPDGAAAGYGSRRRTPSSAATSLPPRLHDEESRIGDDGGHDIDHHHHNGLVLNGTRLEPSSKLTAHQFFYIFVLDGLGGLIVSGGINFGIAYAMYRRANPEKDPVRLFQLPNTLAGDGVVTIFVQCLVTWLIETTLVNYDVKHGSVQTIGCIGEPRHWLVRSFFMLPKDPQLGAPPLRFFGVMPAIQLLVRGLLFGLVSFFPFWPIAVGILAGVGQRRRDGDYYYDNVWTPQVYKLLLGGVLGLVTGPLMAMYWLARYGWESQTALRYAEEAAARYAEEAASRGEEGLSSPVFGRPSEDSRKAAGSRDDRKLSGLVDGPDSDGERAPRDDEGSVDTNMKKQVDESSQVHNAAESDTASSQGDSTNQDQDSGEVDRRPEISSETNTSLELQGAEPAPRGPEVRASPREGATTSNEVPRYTEQVLEDIKEEPEEVEEKQAKKVGETAPTVEKHVLDEKAKLSQEKATEAQDEPLGRDEKSDAREASHESVEAPVAS</sequence>
<reference evidence="3 4" key="1">
    <citation type="journal article" date="2015" name="BMC Genomics">
        <title>Gene expression during zombie ant biting behavior reflects the complexity underlying fungal parasitic behavioral manipulation.</title>
        <authorList>
            <person name="de Bekker C."/>
            <person name="Ohm R.A."/>
            <person name="Loreto R.G."/>
            <person name="Sebastian A."/>
            <person name="Albert I."/>
            <person name="Merrow M."/>
            <person name="Brachmann A."/>
            <person name="Hughes D.P."/>
        </authorList>
    </citation>
    <scope>NUCLEOTIDE SEQUENCE [LARGE SCALE GENOMIC DNA]</scope>
    <source>
        <strain evidence="3 4">SC16a</strain>
    </source>
</reference>
<feature type="transmembrane region" description="Helical" evidence="2">
    <location>
        <begin position="200"/>
        <end position="222"/>
    </location>
</feature>
<accession>A0A2A9PEJ6</accession>
<feature type="compositionally biased region" description="Basic and acidic residues" evidence="1">
    <location>
        <begin position="329"/>
        <end position="350"/>
    </location>
</feature>
<evidence type="ECO:0000256" key="1">
    <source>
        <dbReference type="SAM" id="MobiDB-lite"/>
    </source>
</evidence>
<protein>
    <submittedName>
        <fullName evidence="3">Uncharacterized protein</fullName>
    </submittedName>
</protein>
<feature type="region of interest" description="Disordered" evidence="1">
    <location>
        <begin position="1"/>
        <end position="47"/>
    </location>
</feature>
<feature type="compositionally biased region" description="Basic and acidic residues" evidence="1">
    <location>
        <begin position="303"/>
        <end position="319"/>
    </location>
</feature>
<dbReference type="Pfam" id="PF10445">
    <property type="entry name" value="DUF2456"/>
    <property type="match status" value="1"/>
</dbReference>
<dbReference type="EMBL" id="LAZP02000170">
    <property type="protein sequence ID" value="PFH59819.1"/>
    <property type="molecule type" value="Genomic_DNA"/>
</dbReference>
<reference evidence="3 4" key="2">
    <citation type="journal article" date="2017" name="Sci. Rep.">
        <title>Ant-infecting Ophiocordyceps genomes reveal a high diversity of potential behavioral manipulation genes and a possible major role for enterotoxins.</title>
        <authorList>
            <person name="de Bekker C."/>
            <person name="Ohm R.A."/>
            <person name="Evans H.C."/>
            <person name="Brachmann A."/>
            <person name="Hughes D.P."/>
        </authorList>
    </citation>
    <scope>NUCLEOTIDE SEQUENCE [LARGE SCALE GENOMIC DNA]</scope>
    <source>
        <strain evidence="3 4">SC16a</strain>
    </source>
</reference>
<feature type="compositionally biased region" description="Basic and acidic residues" evidence="1">
    <location>
        <begin position="33"/>
        <end position="47"/>
    </location>
</feature>
<dbReference type="PANTHER" id="PTHR28297">
    <property type="entry name" value="FUNGAL PROTEIN"/>
    <property type="match status" value="1"/>
</dbReference>
<organism evidence="3 4">
    <name type="scientific">Ophiocordyceps unilateralis</name>
    <name type="common">Zombie-ant fungus</name>
    <name type="synonym">Torrubia unilateralis</name>
    <dbReference type="NCBI Taxonomy" id="268505"/>
    <lineage>
        <taxon>Eukaryota</taxon>
        <taxon>Fungi</taxon>
        <taxon>Dikarya</taxon>
        <taxon>Ascomycota</taxon>
        <taxon>Pezizomycotina</taxon>
        <taxon>Sordariomycetes</taxon>
        <taxon>Hypocreomycetidae</taxon>
        <taxon>Hypocreales</taxon>
        <taxon>Ophiocordycipitaceae</taxon>
        <taxon>Ophiocordyceps</taxon>
    </lineage>
</organism>
<name>A0A2A9PEJ6_OPHUN</name>
<evidence type="ECO:0000256" key="2">
    <source>
        <dbReference type="SAM" id="Phobius"/>
    </source>
</evidence>
<feature type="compositionally biased region" description="Acidic residues" evidence="1">
    <location>
        <begin position="429"/>
        <end position="441"/>
    </location>
</feature>
<feature type="compositionally biased region" description="Basic and acidic residues" evidence="1">
    <location>
        <begin position="442"/>
        <end position="495"/>
    </location>
</feature>
<dbReference type="AlphaFoldDB" id="A0A2A9PEJ6"/>
<feature type="transmembrane region" description="Helical" evidence="2">
    <location>
        <begin position="121"/>
        <end position="139"/>
    </location>
</feature>
<dbReference type="PANTHER" id="PTHR28297:SF1">
    <property type="entry name" value="FUNGAL PROTEIN"/>
    <property type="match status" value="1"/>
</dbReference>
<feature type="region of interest" description="Disordered" evidence="1">
    <location>
        <begin position="292"/>
        <end position="501"/>
    </location>
</feature>
<dbReference type="InterPro" id="IPR018852">
    <property type="entry name" value="DUF2456"/>
</dbReference>
<gene>
    <name evidence="3" type="ORF">XA68_11837</name>
</gene>
<feature type="transmembrane region" description="Helical" evidence="2">
    <location>
        <begin position="243"/>
        <end position="263"/>
    </location>
</feature>
<evidence type="ECO:0000313" key="4">
    <source>
        <dbReference type="Proteomes" id="UP000037136"/>
    </source>
</evidence>
<keyword evidence="4" id="KW-1185">Reference proteome</keyword>
<dbReference type="OrthoDB" id="15595at2759"/>
<keyword evidence="2" id="KW-1133">Transmembrane helix</keyword>
<proteinExistence type="predicted"/>
<feature type="compositionally biased region" description="Polar residues" evidence="1">
    <location>
        <begin position="351"/>
        <end position="375"/>
    </location>
</feature>
<evidence type="ECO:0000313" key="3">
    <source>
        <dbReference type="EMBL" id="PFH59819.1"/>
    </source>
</evidence>
<comment type="caution">
    <text evidence="3">The sequence shown here is derived from an EMBL/GenBank/DDBJ whole genome shotgun (WGS) entry which is preliminary data.</text>
</comment>
<feature type="transmembrane region" description="Helical" evidence="2">
    <location>
        <begin position="75"/>
        <end position="100"/>
    </location>
</feature>
<dbReference type="Proteomes" id="UP000037136">
    <property type="component" value="Unassembled WGS sequence"/>
</dbReference>
<keyword evidence="2" id="KW-0812">Transmembrane</keyword>